<proteinExistence type="inferred from homology"/>
<dbReference type="PROSITE" id="PS00053">
    <property type="entry name" value="RIBOSOMAL_S8"/>
    <property type="match status" value="1"/>
</dbReference>
<dbReference type="GO" id="GO:1990904">
    <property type="term" value="C:ribonucleoprotein complex"/>
    <property type="evidence" value="ECO:0007669"/>
    <property type="project" value="UniProtKB-KW"/>
</dbReference>
<dbReference type="GO" id="GO:0003735">
    <property type="term" value="F:structural constituent of ribosome"/>
    <property type="evidence" value="ECO:0007669"/>
    <property type="project" value="InterPro"/>
</dbReference>
<dbReference type="EMBL" id="AAGK01000009">
    <property type="protein sequence ID" value="EAN30397.1"/>
    <property type="molecule type" value="Genomic_DNA"/>
</dbReference>
<dbReference type="Gene3D" id="3.30.1490.10">
    <property type="match status" value="1"/>
</dbReference>
<dbReference type="GeneID" id="3882266"/>
<dbReference type="SUPFAM" id="SSF56047">
    <property type="entry name" value="Ribosomal protein S8"/>
    <property type="match status" value="1"/>
</dbReference>
<reference evidence="5 6" key="1">
    <citation type="journal article" date="2005" name="Science">
        <title>Genome sequence of Theileria parva, a bovine pathogen that transforms lymphocytes.</title>
        <authorList>
            <person name="Gardner M.J."/>
            <person name="Bishop R."/>
            <person name="Shah T."/>
            <person name="de Villiers E.P."/>
            <person name="Carlton J.M."/>
            <person name="Hall N."/>
            <person name="Ren Q."/>
            <person name="Paulsen I.T."/>
            <person name="Pain A."/>
            <person name="Berriman M."/>
            <person name="Wilson R.J.M."/>
            <person name="Sato S."/>
            <person name="Ralph S.A."/>
            <person name="Mann D.J."/>
            <person name="Xiong Z."/>
            <person name="Shallom S.J."/>
            <person name="Weidman J."/>
            <person name="Jiang L."/>
            <person name="Lynn J."/>
            <person name="Weaver B."/>
            <person name="Shoaibi A."/>
            <person name="Domingo A.R."/>
            <person name="Wasawo D."/>
            <person name="Crabtree J."/>
            <person name="Wortman J.R."/>
            <person name="Haas B."/>
            <person name="Angiuoli S.V."/>
            <person name="Creasy T.H."/>
            <person name="Lu C."/>
            <person name="Suh B."/>
            <person name="Silva J.C."/>
            <person name="Utterback T.R."/>
            <person name="Feldblyum T.V."/>
            <person name="Pertea M."/>
            <person name="Allen J."/>
            <person name="Nierman W.C."/>
            <person name="Taracha E.L.N."/>
            <person name="Salzberg S.L."/>
            <person name="White O.R."/>
            <person name="Fitzhugh H.A."/>
            <person name="Morzaria S."/>
            <person name="Venter J.C."/>
            <person name="Fraser C.M."/>
            <person name="Nene V."/>
        </authorList>
    </citation>
    <scope>NUCLEOTIDE SEQUENCE [LARGE SCALE GENOMIC DNA]</scope>
    <source>
        <strain evidence="5 6">Muguga</strain>
    </source>
</reference>
<evidence type="ECO:0000256" key="3">
    <source>
        <dbReference type="ARBA" id="ARBA00023274"/>
    </source>
</evidence>
<dbReference type="GO" id="GO:0005840">
    <property type="term" value="C:ribosome"/>
    <property type="evidence" value="ECO:0007669"/>
    <property type="project" value="UniProtKB-KW"/>
</dbReference>
<evidence type="ECO:0000256" key="4">
    <source>
        <dbReference type="RuleBase" id="RU003660"/>
    </source>
</evidence>
<protein>
    <submittedName>
        <fullName evidence="5">Ribosomal protein S8, putative</fullName>
    </submittedName>
</protein>
<dbReference type="InParanoid" id="Q4MYB2"/>
<keyword evidence="2 4" id="KW-0689">Ribosomal protein</keyword>
<organism evidence="5 6">
    <name type="scientific">Theileria parva</name>
    <name type="common">East coast fever infection agent</name>
    <dbReference type="NCBI Taxonomy" id="5875"/>
    <lineage>
        <taxon>Eukaryota</taxon>
        <taxon>Sar</taxon>
        <taxon>Alveolata</taxon>
        <taxon>Apicomplexa</taxon>
        <taxon>Aconoidasida</taxon>
        <taxon>Piroplasmida</taxon>
        <taxon>Theileriidae</taxon>
        <taxon>Theileria</taxon>
    </lineage>
</organism>
<dbReference type="KEGG" id="tpv:TP05_0011"/>
<dbReference type="InterPro" id="IPR047863">
    <property type="entry name" value="Ribosomal_uS8_CS"/>
</dbReference>
<gene>
    <name evidence="5" type="ordered locus">TP05_0011</name>
</gene>
<dbReference type="VEuPathDB" id="PiroplasmaDB:TpMuguga_05g00011"/>
<keyword evidence="6" id="KW-1185">Reference proteome</keyword>
<dbReference type="OMA" id="NIKHMYI"/>
<keyword evidence="3 4" id="KW-0687">Ribonucleoprotein</keyword>
<evidence type="ECO:0000313" key="6">
    <source>
        <dbReference type="Proteomes" id="UP000001949"/>
    </source>
</evidence>
<evidence type="ECO:0000256" key="2">
    <source>
        <dbReference type="ARBA" id="ARBA00022980"/>
    </source>
</evidence>
<name>Q4MYB2_THEPA</name>
<comment type="caution">
    <text evidence="5">The sequence shown here is derived from an EMBL/GenBank/DDBJ whole genome shotgun (WGS) entry which is preliminary data.</text>
</comment>
<evidence type="ECO:0000256" key="1">
    <source>
        <dbReference type="ARBA" id="ARBA00006471"/>
    </source>
</evidence>
<dbReference type="Pfam" id="PF00410">
    <property type="entry name" value="Ribosomal_S8"/>
    <property type="match status" value="1"/>
</dbReference>
<dbReference type="Proteomes" id="UP000001949">
    <property type="component" value="Unassembled WGS sequence"/>
</dbReference>
<dbReference type="InterPro" id="IPR000630">
    <property type="entry name" value="Ribosomal_uS8"/>
</dbReference>
<comment type="similarity">
    <text evidence="1 4">Belongs to the universal ribosomal protein uS8 family.</text>
</comment>
<evidence type="ECO:0000313" key="5">
    <source>
        <dbReference type="EMBL" id="EAN30397.1"/>
    </source>
</evidence>
<sequence length="111" mass="12994">MITNKVKYNKFNRQLYEKLSSTNSIKNLKYIKLNNNIRRITFDKNFDYIKILHKPSSYFKLNNKNLIKTKKKLKSGYLILSTPLGVMTDKKAILYGIGGTVLLYINKTLNE</sequence>
<accession>Q4MYB2</accession>
<dbReference type="AlphaFoldDB" id="Q4MYB2"/>
<dbReference type="GO" id="GO:0006412">
    <property type="term" value="P:translation"/>
    <property type="evidence" value="ECO:0007669"/>
    <property type="project" value="InterPro"/>
</dbReference>
<dbReference type="InterPro" id="IPR035987">
    <property type="entry name" value="Ribosomal_uS8_sf"/>
</dbReference>